<evidence type="ECO:0000313" key="12">
    <source>
        <dbReference type="Proteomes" id="UP000007875"/>
    </source>
</evidence>
<comment type="similarity">
    <text evidence="2">Belongs to the EMC7 family.</text>
</comment>
<organism evidence="11 12">
    <name type="scientific">Ciona savignyi</name>
    <name type="common">Pacific transparent sea squirt</name>
    <dbReference type="NCBI Taxonomy" id="51511"/>
    <lineage>
        <taxon>Eukaryota</taxon>
        <taxon>Metazoa</taxon>
        <taxon>Chordata</taxon>
        <taxon>Tunicata</taxon>
        <taxon>Ascidiacea</taxon>
        <taxon>Phlebobranchia</taxon>
        <taxon>Cionidae</taxon>
        <taxon>Ciona</taxon>
    </lineage>
</organism>
<dbReference type="SUPFAM" id="SSF49452">
    <property type="entry name" value="Starch-binding domain-like"/>
    <property type="match status" value="1"/>
</dbReference>
<dbReference type="Ensembl" id="ENSCSAVT00000017049.1">
    <property type="protein sequence ID" value="ENSCSAVP00000016867.1"/>
    <property type="gene ID" value="ENSCSAVG00000009915.1"/>
</dbReference>
<protein>
    <recommendedName>
        <fullName evidence="7">Endoplasmic reticulum membrane protein complex subunit 7</fullName>
    </recommendedName>
    <alternativeName>
        <fullName evidence="8">ER membrane protein complex subunit 7</fullName>
    </alternativeName>
</protein>
<evidence type="ECO:0000256" key="7">
    <source>
        <dbReference type="ARBA" id="ARBA00044526"/>
    </source>
</evidence>
<dbReference type="eggNOG" id="KOG3306">
    <property type="taxonomic scope" value="Eukaryota"/>
</dbReference>
<evidence type="ECO:0000256" key="5">
    <source>
        <dbReference type="ARBA" id="ARBA00022989"/>
    </source>
</evidence>
<dbReference type="InParanoid" id="H2ZH01"/>
<dbReference type="FunCoup" id="H2ZH01">
    <property type="interactions" value="437"/>
</dbReference>
<evidence type="ECO:0000259" key="10">
    <source>
        <dbReference type="Pfam" id="PF09430"/>
    </source>
</evidence>
<dbReference type="HOGENOM" id="CLU_073620_1_0_1"/>
<dbReference type="PANTHER" id="PTHR13605">
    <property type="entry name" value="ER MEMBRANE PROTEIN COMPLEX SUBUNIT 7"/>
    <property type="match status" value="1"/>
</dbReference>
<dbReference type="Pfam" id="PF09430">
    <property type="entry name" value="EMC7_beta-sandw"/>
    <property type="match status" value="1"/>
</dbReference>
<dbReference type="InterPro" id="IPR039163">
    <property type="entry name" value="EMC7"/>
</dbReference>
<reference evidence="11" key="3">
    <citation type="submission" date="2025-09" db="UniProtKB">
        <authorList>
            <consortium name="Ensembl"/>
        </authorList>
    </citation>
    <scope>IDENTIFICATION</scope>
</reference>
<sequence>MLKLVFSIVLVILYSTICKSSKVHGRIYLPNHKEMAETTIIMDGGLYKCFMKSDGSFSFHNVETGSYVIEVLSPSYMFEPVRVDISSKGKVRARKLNNLKPSSVTLVKYPLDLKPLGLMKYFQQREKFSILDMLKNPMVLMMVLPMLMLVVLPKLMNTSDPEFQKEMEESMKKFNPSPNQMPDMAGMLANLFGDKKAKTSRTKAVKKK</sequence>
<keyword evidence="5" id="KW-1133">Transmembrane helix</keyword>
<evidence type="ECO:0000256" key="3">
    <source>
        <dbReference type="ARBA" id="ARBA00022692"/>
    </source>
</evidence>
<keyword evidence="3" id="KW-0812">Transmembrane</keyword>
<dbReference type="GO" id="GO:0030246">
    <property type="term" value="F:carbohydrate binding"/>
    <property type="evidence" value="ECO:0007669"/>
    <property type="project" value="InterPro"/>
</dbReference>
<feature type="domain" description="ER membrane protein complex subunit 7 beta-sandwich" evidence="10">
    <location>
        <begin position="32"/>
        <end position="141"/>
    </location>
</feature>
<dbReference type="AlphaFoldDB" id="H2ZH01"/>
<keyword evidence="4 9" id="KW-0732">Signal</keyword>
<proteinExistence type="inferred from homology"/>
<evidence type="ECO:0000313" key="11">
    <source>
        <dbReference type="Ensembl" id="ENSCSAVP00000016867.1"/>
    </source>
</evidence>
<evidence type="ECO:0000256" key="1">
    <source>
        <dbReference type="ARBA" id="ARBA00004167"/>
    </source>
</evidence>
<dbReference type="STRING" id="51511.ENSCSAVP00000016867"/>
<keyword evidence="6" id="KW-0472">Membrane</keyword>
<evidence type="ECO:0000256" key="2">
    <source>
        <dbReference type="ARBA" id="ARBA00008880"/>
    </source>
</evidence>
<accession>H2ZH01</accession>
<dbReference type="Proteomes" id="UP000007875">
    <property type="component" value="Unassembled WGS sequence"/>
</dbReference>
<dbReference type="PANTHER" id="PTHR13605:SF4">
    <property type="entry name" value="ER MEMBRANE PROTEIN COMPLEX SUBUNIT 7"/>
    <property type="match status" value="1"/>
</dbReference>
<feature type="signal peptide" evidence="9">
    <location>
        <begin position="1"/>
        <end position="20"/>
    </location>
</feature>
<dbReference type="GO" id="GO:0072546">
    <property type="term" value="C:EMC complex"/>
    <property type="evidence" value="ECO:0007669"/>
    <property type="project" value="TreeGrafter"/>
</dbReference>
<dbReference type="InterPro" id="IPR019008">
    <property type="entry name" value="Beta_sandwich_EMC7"/>
</dbReference>
<evidence type="ECO:0000256" key="6">
    <source>
        <dbReference type="ARBA" id="ARBA00023136"/>
    </source>
</evidence>
<evidence type="ECO:0000256" key="9">
    <source>
        <dbReference type="SAM" id="SignalP"/>
    </source>
</evidence>
<comment type="subcellular location">
    <subcellularLocation>
        <location evidence="1">Membrane</location>
        <topology evidence="1">Single-pass membrane protein</topology>
    </subcellularLocation>
</comment>
<dbReference type="OMA" id="MMLAMPY"/>
<keyword evidence="12" id="KW-1185">Reference proteome</keyword>
<reference evidence="12" key="1">
    <citation type="submission" date="2003-08" db="EMBL/GenBank/DDBJ databases">
        <authorList>
            <person name="Birren B."/>
            <person name="Nusbaum C."/>
            <person name="Abebe A."/>
            <person name="Abouelleil A."/>
            <person name="Adekoya E."/>
            <person name="Ait-zahra M."/>
            <person name="Allen N."/>
            <person name="Allen T."/>
            <person name="An P."/>
            <person name="Anderson M."/>
            <person name="Anderson S."/>
            <person name="Arachchi H."/>
            <person name="Armbruster J."/>
            <person name="Bachantsang P."/>
            <person name="Baldwin J."/>
            <person name="Barry A."/>
            <person name="Bayul T."/>
            <person name="Blitshsteyn B."/>
            <person name="Bloom T."/>
            <person name="Blye J."/>
            <person name="Boguslavskiy L."/>
            <person name="Borowsky M."/>
            <person name="Boukhgalter B."/>
            <person name="Brunache A."/>
            <person name="Butler J."/>
            <person name="Calixte N."/>
            <person name="Calvo S."/>
            <person name="Camarata J."/>
            <person name="Campo K."/>
            <person name="Chang J."/>
            <person name="Cheshatsang Y."/>
            <person name="Citroen M."/>
            <person name="Collymore A."/>
            <person name="Considine T."/>
            <person name="Cook A."/>
            <person name="Cooke P."/>
            <person name="Corum B."/>
            <person name="Cuomo C."/>
            <person name="David R."/>
            <person name="Dawoe T."/>
            <person name="Degray S."/>
            <person name="Dodge S."/>
            <person name="Dooley K."/>
            <person name="Dorje P."/>
            <person name="Dorjee K."/>
            <person name="Dorris L."/>
            <person name="Duffey N."/>
            <person name="Dupes A."/>
            <person name="Elkins T."/>
            <person name="Engels R."/>
            <person name="Erickson J."/>
            <person name="Farina A."/>
            <person name="Faro S."/>
            <person name="Ferreira P."/>
            <person name="Fischer H."/>
            <person name="Fitzgerald M."/>
            <person name="Foley K."/>
            <person name="Gage D."/>
            <person name="Galagan J."/>
            <person name="Gearin G."/>
            <person name="Gnerre S."/>
            <person name="Gnirke A."/>
            <person name="Goyette A."/>
            <person name="Graham J."/>
            <person name="Grandbois E."/>
            <person name="Gyaltsen K."/>
            <person name="Hafez N."/>
            <person name="Hagopian D."/>
            <person name="Hagos B."/>
            <person name="Hall J."/>
            <person name="Hatcher B."/>
            <person name="Heller A."/>
            <person name="Higgins H."/>
            <person name="Honan T."/>
            <person name="Horn A."/>
            <person name="Houde N."/>
            <person name="Hughes L."/>
            <person name="Hulme W."/>
            <person name="Husby E."/>
            <person name="Iliev I."/>
            <person name="Jaffe D."/>
            <person name="Jones C."/>
            <person name="Kamal M."/>
            <person name="Kamat A."/>
            <person name="Kamvysselis M."/>
            <person name="Karlsson E."/>
            <person name="Kells C."/>
            <person name="Kieu A."/>
            <person name="Kisner P."/>
            <person name="Kodira C."/>
            <person name="Kulbokas E."/>
            <person name="Labutti K."/>
            <person name="Lama D."/>
            <person name="Landers T."/>
            <person name="Leger J."/>
            <person name="Levine S."/>
            <person name="Lewis D."/>
            <person name="Lewis T."/>
            <person name="Lindblad-toh K."/>
            <person name="Liu X."/>
            <person name="Lokyitsang T."/>
            <person name="Lokyitsang Y."/>
            <person name="Lucien O."/>
            <person name="Lui A."/>
            <person name="Ma L.J."/>
            <person name="Mabbitt R."/>
            <person name="Macdonald J."/>
            <person name="Maclean C."/>
            <person name="Major J."/>
            <person name="Manning J."/>
            <person name="Marabella R."/>
            <person name="Maru K."/>
            <person name="Matthews C."/>
            <person name="Mauceli E."/>
            <person name="Mccarthy M."/>
            <person name="Mcdonough S."/>
            <person name="Mcghee T."/>
            <person name="Meldrim J."/>
            <person name="Meneus L."/>
            <person name="Mesirov J."/>
            <person name="Mihalev A."/>
            <person name="Mihova T."/>
            <person name="Mikkelsen T."/>
            <person name="Mlenga V."/>
            <person name="Moru K."/>
            <person name="Mozes J."/>
            <person name="Mulrain L."/>
            <person name="Munson G."/>
            <person name="Naylor J."/>
            <person name="Newes C."/>
            <person name="Nguyen C."/>
            <person name="Nguyen N."/>
            <person name="Nguyen T."/>
            <person name="Nicol R."/>
            <person name="Nielsen C."/>
            <person name="Nizzari M."/>
            <person name="Norbu C."/>
            <person name="Norbu N."/>
            <person name="O'donnell P."/>
            <person name="Okoawo O."/>
            <person name="O'leary S."/>
            <person name="Omotosho B."/>
            <person name="O'neill K."/>
            <person name="Osman S."/>
            <person name="Parker S."/>
            <person name="Perrin D."/>
            <person name="Phunkhang P."/>
            <person name="Piqani B."/>
            <person name="Purcell S."/>
            <person name="Rachupka T."/>
            <person name="Ramasamy U."/>
            <person name="Rameau R."/>
            <person name="Ray V."/>
            <person name="Raymond C."/>
            <person name="Retta R."/>
            <person name="Richardson S."/>
            <person name="Rise C."/>
            <person name="Rodriguez J."/>
            <person name="Rogers J."/>
            <person name="Rogov P."/>
            <person name="Rutman M."/>
            <person name="Schupbach R."/>
            <person name="Seaman C."/>
            <person name="Settipalli S."/>
            <person name="Sharpe T."/>
            <person name="Sheridan J."/>
            <person name="Sherpa N."/>
            <person name="Shi J."/>
            <person name="Smirnov S."/>
            <person name="Smith C."/>
            <person name="Sougnez C."/>
            <person name="Spencer B."/>
            <person name="Stalker J."/>
            <person name="Stange-thomann N."/>
            <person name="Stavropoulos S."/>
            <person name="Stetson K."/>
            <person name="Stone C."/>
            <person name="Stone S."/>
            <person name="Stubbs M."/>
            <person name="Talamas J."/>
            <person name="Tchuinga P."/>
            <person name="Tenzing P."/>
            <person name="Tesfaye S."/>
            <person name="Theodore J."/>
            <person name="Thoulutsang Y."/>
            <person name="Topham K."/>
            <person name="Towey S."/>
            <person name="Tsamla T."/>
            <person name="Tsomo N."/>
            <person name="Vallee D."/>
            <person name="Vassiliev H."/>
            <person name="Venkataraman V."/>
            <person name="Vinson J."/>
            <person name="Vo A."/>
            <person name="Wade C."/>
            <person name="Wang S."/>
            <person name="Wangchuk T."/>
            <person name="Wangdi T."/>
            <person name="Whittaker C."/>
            <person name="Wilkinson J."/>
            <person name="Wu Y."/>
            <person name="Wyman D."/>
            <person name="Yadav S."/>
            <person name="Yang S."/>
            <person name="Yang X."/>
            <person name="Yeager S."/>
            <person name="Yee E."/>
            <person name="Young G."/>
            <person name="Zainoun J."/>
            <person name="Zembeck L."/>
            <person name="Zimmer A."/>
            <person name="Zody M."/>
            <person name="Lander E."/>
        </authorList>
    </citation>
    <scope>NUCLEOTIDE SEQUENCE [LARGE SCALE GENOMIC DNA]</scope>
</reference>
<dbReference type="GeneTree" id="ENSGT00390000017490"/>
<feature type="chain" id="PRO_5003578715" description="Endoplasmic reticulum membrane protein complex subunit 7" evidence="9">
    <location>
        <begin position="21"/>
        <end position="208"/>
    </location>
</feature>
<reference evidence="11" key="2">
    <citation type="submission" date="2025-08" db="UniProtKB">
        <authorList>
            <consortium name="Ensembl"/>
        </authorList>
    </citation>
    <scope>IDENTIFICATION</scope>
</reference>
<name>H2ZH01_CIOSA</name>
<evidence type="ECO:0000256" key="8">
    <source>
        <dbReference type="ARBA" id="ARBA00044558"/>
    </source>
</evidence>
<dbReference type="InterPro" id="IPR013784">
    <property type="entry name" value="Carb-bd-like_fold"/>
</dbReference>
<evidence type="ECO:0000256" key="4">
    <source>
        <dbReference type="ARBA" id="ARBA00022729"/>
    </source>
</evidence>